<dbReference type="GO" id="GO:0003700">
    <property type="term" value="F:DNA-binding transcription factor activity"/>
    <property type="evidence" value="ECO:0007669"/>
    <property type="project" value="TreeGrafter"/>
</dbReference>
<comment type="caution">
    <text evidence="2">The sequence shown here is derived from an EMBL/GenBank/DDBJ whole genome shotgun (WGS) entry which is preliminary data.</text>
</comment>
<feature type="domain" description="Cyclic nucleotide-binding" evidence="1">
    <location>
        <begin position="13"/>
        <end position="109"/>
    </location>
</feature>
<dbReference type="EMBL" id="WRXO01000002">
    <property type="protein sequence ID" value="MVT41129.1"/>
    <property type="molecule type" value="Genomic_DNA"/>
</dbReference>
<dbReference type="Gene3D" id="2.60.120.10">
    <property type="entry name" value="Jelly Rolls"/>
    <property type="match status" value="1"/>
</dbReference>
<dbReference type="GO" id="GO:0005829">
    <property type="term" value="C:cytosol"/>
    <property type="evidence" value="ECO:0007669"/>
    <property type="project" value="TreeGrafter"/>
</dbReference>
<proteinExistence type="predicted"/>
<gene>
    <name evidence="2" type="ORF">GO495_11095</name>
</gene>
<dbReference type="PANTHER" id="PTHR24567:SF77">
    <property type="entry name" value="NUCLEOSIDE-RESPONSIVE TRANSCRIPTIONAL ACTIVATOR OF NUCLEOSIDE UTILIZATION DEOR"/>
    <property type="match status" value="1"/>
</dbReference>
<dbReference type="Pfam" id="PF00027">
    <property type="entry name" value="cNMP_binding"/>
    <property type="match status" value="1"/>
</dbReference>
<evidence type="ECO:0000259" key="1">
    <source>
        <dbReference type="PROSITE" id="PS50042"/>
    </source>
</evidence>
<dbReference type="CDD" id="cd00038">
    <property type="entry name" value="CAP_ED"/>
    <property type="match status" value="1"/>
</dbReference>
<dbReference type="InterPro" id="IPR050397">
    <property type="entry name" value="Env_Response_Regulators"/>
</dbReference>
<keyword evidence="3" id="KW-1185">Reference proteome</keyword>
<dbReference type="AlphaFoldDB" id="A0A6N8JA67"/>
<dbReference type="PROSITE" id="PS00888">
    <property type="entry name" value="CNMP_BINDING_1"/>
    <property type="match status" value="1"/>
</dbReference>
<accession>A0A6N8JA67</accession>
<protein>
    <submittedName>
        <fullName evidence="2">Cyclic nucleotide-binding domain-containing protein</fullName>
    </submittedName>
</protein>
<dbReference type="RefSeq" id="WP_157299740.1">
    <property type="nucleotide sequence ID" value="NZ_BAAAZB010000010.1"/>
</dbReference>
<dbReference type="InterPro" id="IPR018488">
    <property type="entry name" value="cNMP-bd_CS"/>
</dbReference>
<dbReference type="SMART" id="SM00100">
    <property type="entry name" value="cNMP"/>
    <property type="match status" value="1"/>
</dbReference>
<dbReference type="InterPro" id="IPR018490">
    <property type="entry name" value="cNMP-bd_dom_sf"/>
</dbReference>
<dbReference type="OrthoDB" id="5457083at2"/>
<dbReference type="InterPro" id="IPR000595">
    <property type="entry name" value="cNMP-bd_dom"/>
</dbReference>
<dbReference type="SUPFAM" id="SSF51206">
    <property type="entry name" value="cAMP-binding domain-like"/>
    <property type="match status" value="1"/>
</dbReference>
<evidence type="ECO:0000313" key="3">
    <source>
        <dbReference type="Proteomes" id="UP000468388"/>
    </source>
</evidence>
<reference evidence="2 3" key="1">
    <citation type="submission" date="2019-12" db="EMBL/GenBank/DDBJ databases">
        <title>The draft genomic sequence of strain Chitinophaga oryziterrae JCM 16595.</title>
        <authorList>
            <person name="Zhang X."/>
        </authorList>
    </citation>
    <scope>NUCLEOTIDE SEQUENCE [LARGE SCALE GENOMIC DNA]</scope>
    <source>
        <strain evidence="2 3">JCM 16595</strain>
    </source>
</reference>
<dbReference type="Proteomes" id="UP000468388">
    <property type="component" value="Unassembled WGS sequence"/>
</dbReference>
<organism evidence="2 3">
    <name type="scientific">Chitinophaga oryziterrae</name>
    <dbReference type="NCBI Taxonomy" id="1031224"/>
    <lineage>
        <taxon>Bacteria</taxon>
        <taxon>Pseudomonadati</taxon>
        <taxon>Bacteroidota</taxon>
        <taxon>Chitinophagia</taxon>
        <taxon>Chitinophagales</taxon>
        <taxon>Chitinophagaceae</taxon>
        <taxon>Chitinophaga</taxon>
    </lineage>
</organism>
<name>A0A6N8JA67_9BACT</name>
<dbReference type="PROSITE" id="PS50042">
    <property type="entry name" value="CNMP_BINDING_3"/>
    <property type="match status" value="1"/>
</dbReference>
<evidence type="ECO:0000313" key="2">
    <source>
        <dbReference type="EMBL" id="MVT41129.1"/>
    </source>
</evidence>
<dbReference type="PANTHER" id="PTHR24567">
    <property type="entry name" value="CRP FAMILY TRANSCRIPTIONAL REGULATORY PROTEIN"/>
    <property type="match status" value="1"/>
</dbReference>
<sequence>MIRTNLQLLHIIESLSEKTEAITLRNYGVGQRIIQQGQEGKSVYIIKSGIAKCFITEDNDKDYILEFLGEGELLGEIEAIRKEVAICSIEPVTPVSLYTMSNIEFMQLLKTRQDFNATVISLMATRISNSSIKSARQQLYTLSQILPQLLSALNAQQITFTKQDLSEYLGISVRSLNRLLKTT</sequence>
<dbReference type="InterPro" id="IPR014710">
    <property type="entry name" value="RmlC-like_jellyroll"/>
</dbReference>